<accession>A0ABQ7LBN5</accession>
<gene>
    <name evidence="1" type="primary">A09p032020.1_BraROA</name>
    <name evidence="1" type="ORF">IGI04_035418</name>
</gene>
<dbReference type="Proteomes" id="UP000823674">
    <property type="component" value="Chromosome A09"/>
</dbReference>
<evidence type="ECO:0000313" key="1">
    <source>
        <dbReference type="EMBL" id="KAG5383948.1"/>
    </source>
</evidence>
<keyword evidence="2" id="KW-1185">Reference proteome</keyword>
<dbReference type="EMBL" id="JADBGQ010000008">
    <property type="protein sequence ID" value="KAG5383948.1"/>
    <property type="molecule type" value="Genomic_DNA"/>
</dbReference>
<proteinExistence type="predicted"/>
<organism evidence="1 2">
    <name type="scientific">Brassica rapa subsp. trilocularis</name>
    <dbReference type="NCBI Taxonomy" id="1813537"/>
    <lineage>
        <taxon>Eukaryota</taxon>
        <taxon>Viridiplantae</taxon>
        <taxon>Streptophyta</taxon>
        <taxon>Embryophyta</taxon>
        <taxon>Tracheophyta</taxon>
        <taxon>Spermatophyta</taxon>
        <taxon>Magnoliopsida</taxon>
        <taxon>eudicotyledons</taxon>
        <taxon>Gunneridae</taxon>
        <taxon>Pentapetalae</taxon>
        <taxon>rosids</taxon>
        <taxon>malvids</taxon>
        <taxon>Brassicales</taxon>
        <taxon>Brassicaceae</taxon>
        <taxon>Brassiceae</taxon>
        <taxon>Brassica</taxon>
    </lineage>
</organism>
<name>A0ABQ7LBN5_BRACM</name>
<protein>
    <submittedName>
        <fullName evidence="1">Uncharacterized protein</fullName>
    </submittedName>
</protein>
<reference evidence="1 2" key="1">
    <citation type="submission" date="2021-03" db="EMBL/GenBank/DDBJ databases">
        <authorList>
            <person name="King G.J."/>
            <person name="Bancroft I."/>
            <person name="Baten A."/>
            <person name="Bloomfield J."/>
            <person name="Borpatragohain P."/>
            <person name="He Z."/>
            <person name="Irish N."/>
            <person name="Irwin J."/>
            <person name="Liu K."/>
            <person name="Mauleon R.P."/>
            <person name="Moore J."/>
            <person name="Morris R."/>
            <person name="Ostergaard L."/>
            <person name="Wang B."/>
            <person name="Wells R."/>
        </authorList>
    </citation>
    <scope>NUCLEOTIDE SEQUENCE [LARGE SCALE GENOMIC DNA]</scope>
    <source>
        <strain evidence="1">R-o-18</strain>
        <tissue evidence="1">Leaf</tissue>
    </source>
</reference>
<evidence type="ECO:0000313" key="2">
    <source>
        <dbReference type="Proteomes" id="UP000823674"/>
    </source>
</evidence>
<sequence>MEEDSGRRLPSEKFAYSKAFKCFQNKENLQNNVRALSNKNSFQKVRALSNKRLPNKEKQTWRLTKTLRFVMKKRHGRRLCHKTPRKSSSALYVRRLLKKLPWKSFKV</sequence>
<comment type="caution">
    <text evidence="1">The sequence shown here is derived from an EMBL/GenBank/DDBJ whole genome shotgun (WGS) entry which is preliminary data.</text>
</comment>